<dbReference type="PANTHER" id="PTHR12059:SF5">
    <property type="entry name" value="LARGE RIBOSOMAL SUBUNIT PROTEIN UL23M"/>
    <property type="match status" value="1"/>
</dbReference>
<reference evidence="7 8" key="1">
    <citation type="submission" date="2018-10" db="EMBL/GenBank/DDBJ databases">
        <title>Genomic Encyclopedia of Type Strains, Phase IV (KMG-IV): sequencing the most valuable type-strain genomes for metagenomic binning, comparative biology and taxonomic classification.</title>
        <authorList>
            <person name="Goeker M."/>
        </authorList>
    </citation>
    <scope>NUCLEOTIDE SEQUENCE [LARGE SCALE GENOMIC DNA]</scope>
    <source>
        <strain evidence="7 8">DSM 15521</strain>
    </source>
</reference>
<accession>A0A420W796</accession>
<evidence type="ECO:0000256" key="4">
    <source>
        <dbReference type="ARBA" id="ARBA00022980"/>
    </source>
</evidence>
<evidence type="ECO:0000256" key="2">
    <source>
        <dbReference type="ARBA" id="ARBA00022730"/>
    </source>
</evidence>
<keyword evidence="8" id="KW-1185">Reference proteome</keyword>
<dbReference type="NCBIfam" id="NF004363">
    <property type="entry name" value="PRK05738.2-4"/>
    <property type="match status" value="1"/>
</dbReference>
<evidence type="ECO:0000313" key="7">
    <source>
        <dbReference type="EMBL" id="RKQ61907.1"/>
    </source>
</evidence>
<dbReference type="Pfam" id="PF00276">
    <property type="entry name" value="Ribosomal_L23"/>
    <property type="match status" value="1"/>
</dbReference>
<comment type="function">
    <text evidence="6">One of the early assembly proteins it binds 23S rRNA. One of the proteins that surrounds the polypeptide exit tunnel on the outside of the ribosome. Forms the main docking site for trigger factor binding to the ribosome.</text>
</comment>
<dbReference type="HAMAP" id="MF_01369_B">
    <property type="entry name" value="Ribosomal_uL23_B"/>
    <property type="match status" value="1"/>
</dbReference>
<dbReference type="FunFam" id="3.30.70.330:FF:000001">
    <property type="entry name" value="50S ribosomal protein L23"/>
    <property type="match status" value="1"/>
</dbReference>
<name>A0A420W796_9BACT</name>
<dbReference type="SUPFAM" id="SSF54189">
    <property type="entry name" value="Ribosomal proteins S24e, L23 and L15e"/>
    <property type="match status" value="1"/>
</dbReference>
<proteinExistence type="inferred from homology"/>
<keyword evidence="3 6" id="KW-0694">RNA-binding</keyword>
<evidence type="ECO:0000256" key="5">
    <source>
        <dbReference type="ARBA" id="ARBA00023274"/>
    </source>
</evidence>
<dbReference type="GO" id="GO:0006412">
    <property type="term" value="P:translation"/>
    <property type="evidence" value="ECO:0007669"/>
    <property type="project" value="UniProtKB-UniRule"/>
</dbReference>
<evidence type="ECO:0000256" key="3">
    <source>
        <dbReference type="ARBA" id="ARBA00022884"/>
    </source>
</evidence>
<gene>
    <name evidence="6" type="primary">rplW</name>
    <name evidence="7" type="ORF">C7457_1367</name>
</gene>
<comment type="similarity">
    <text evidence="1 6">Belongs to the universal ribosomal protein uL23 family.</text>
</comment>
<evidence type="ECO:0000256" key="1">
    <source>
        <dbReference type="ARBA" id="ARBA00006700"/>
    </source>
</evidence>
<dbReference type="InterPro" id="IPR012678">
    <property type="entry name" value="Ribosomal_uL23/eL15/eS24_sf"/>
</dbReference>
<sequence length="107" mass="12357">MRTPYDIILRPVITEKSVRLANLEVKSSKTKEPRKITKVTFEVAMDATKPEIKEAVEKIFGVKVEKVNTIIVKGKRKGVRFFRGRKKDWKKAVVTLKPGYEIDLEKL</sequence>
<protein>
    <recommendedName>
        <fullName evidence="6">Large ribosomal subunit protein uL23</fullName>
    </recommendedName>
</protein>
<organism evidence="7 8">
    <name type="scientific">Thermovibrio guaymasensis</name>
    <dbReference type="NCBI Taxonomy" id="240167"/>
    <lineage>
        <taxon>Bacteria</taxon>
        <taxon>Pseudomonadati</taxon>
        <taxon>Aquificota</taxon>
        <taxon>Aquificia</taxon>
        <taxon>Desulfurobacteriales</taxon>
        <taxon>Desulfurobacteriaceae</taxon>
        <taxon>Thermovibrio</taxon>
    </lineage>
</organism>
<evidence type="ECO:0000256" key="6">
    <source>
        <dbReference type="HAMAP-Rule" id="MF_01369"/>
    </source>
</evidence>
<dbReference type="RefSeq" id="WP_121171371.1">
    <property type="nucleotide sequence ID" value="NZ_RBIE01000002.1"/>
</dbReference>
<dbReference type="GO" id="GO:0005840">
    <property type="term" value="C:ribosome"/>
    <property type="evidence" value="ECO:0007669"/>
    <property type="project" value="UniProtKB-KW"/>
</dbReference>
<dbReference type="GO" id="GO:0019843">
    <property type="term" value="F:rRNA binding"/>
    <property type="evidence" value="ECO:0007669"/>
    <property type="project" value="UniProtKB-UniRule"/>
</dbReference>
<dbReference type="Proteomes" id="UP000280881">
    <property type="component" value="Unassembled WGS sequence"/>
</dbReference>
<dbReference type="OrthoDB" id="9793353at2"/>
<keyword evidence="2 6" id="KW-0699">rRNA-binding</keyword>
<keyword evidence="5 6" id="KW-0687">Ribonucleoprotein</keyword>
<dbReference type="EMBL" id="RBIE01000002">
    <property type="protein sequence ID" value="RKQ61907.1"/>
    <property type="molecule type" value="Genomic_DNA"/>
</dbReference>
<dbReference type="PANTHER" id="PTHR12059">
    <property type="entry name" value="RIBOSOMAL PROTEIN L23-RELATED"/>
    <property type="match status" value="1"/>
</dbReference>
<dbReference type="AlphaFoldDB" id="A0A420W796"/>
<dbReference type="InterPro" id="IPR012677">
    <property type="entry name" value="Nucleotide-bd_a/b_plait_sf"/>
</dbReference>
<evidence type="ECO:0000313" key="8">
    <source>
        <dbReference type="Proteomes" id="UP000280881"/>
    </source>
</evidence>
<dbReference type="GO" id="GO:0003735">
    <property type="term" value="F:structural constituent of ribosome"/>
    <property type="evidence" value="ECO:0007669"/>
    <property type="project" value="InterPro"/>
</dbReference>
<dbReference type="InterPro" id="IPR013025">
    <property type="entry name" value="Ribosomal_uL23-like"/>
</dbReference>
<dbReference type="GO" id="GO:1990904">
    <property type="term" value="C:ribonucleoprotein complex"/>
    <property type="evidence" value="ECO:0007669"/>
    <property type="project" value="UniProtKB-KW"/>
</dbReference>
<keyword evidence="4 6" id="KW-0689">Ribosomal protein</keyword>
<dbReference type="Gene3D" id="3.30.70.330">
    <property type="match status" value="1"/>
</dbReference>
<comment type="caution">
    <text evidence="7">The sequence shown here is derived from an EMBL/GenBank/DDBJ whole genome shotgun (WGS) entry which is preliminary data.</text>
</comment>
<comment type="subunit">
    <text evidence="6">Part of the 50S ribosomal subunit. Contacts protein L29, and trigger factor when it is bound to the ribosome.</text>
</comment>